<feature type="region of interest" description="Disordered" evidence="1">
    <location>
        <begin position="1"/>
        <end position="33"/>
    </location>
</feature>
<keyword evidence="3" id="KW-1185">Reference proteome</keyword>
<reference evidence="2 3" key="1">
    <citation type="submission" date="2018-11" db="EMBL/GenBank/DDBJ databases">
        <authorList>
            <consortium name="Pathogen Informatics"/>
        </authorList>
    </citation>
    <scope>NUCLEOTIDE SEQUENCE [LARGE SCALE GENOMIC DNA]</scope>
</reference>
<dbReference type="AlphaFoldDB" id="A0A3P7NN68"/>
<dbReference type="EMBL" id="UYRU01103425">
    <property type="protein sequence ID" value="VDN42040.1"/>
    <property type="molecule type" value="Genomic_DNA"/>
</dbReference>
<protein>
    <submittedName>
        <fullName evidence="2">Uncharacterized protein</fullName>
    </submittedName>
</protein>
<evidence type="ECO:0000313" key="3">
    <source>
        <dbReference type="Proteomes" id="UP000281553"/>
    </source>
</evidence>
<sequence>MKMNMVKMKRTGRPARISGDGCAPRSARGRVCT</sequence>
<organism evidence="2 3">
    <name type="scientific">Dibothriocephalus latus</name>
    <name type="common">Fish tapeworm</name>
    <name type="synonym">Diphyllobothrium latum</name>
    <dbReference type="NCBI Taxonomy" id="60516"/>
    <lineage>
        <taxon>Eukaryota</taxon>
        <taxon>Metazoa</taxon>
        <taxon>Spiralia</taxon>
        <taxon>Lophotrochozoa</taxon>
        <taxon>Platyhelminthes</taxon>
        <taxon>Cestoda</taxon>
        <taxon>Eucestoda</taxon>
        <taxon>Diphyllobothriidea</taxon>
        <taxon>Diphyllobothriidae</taxon>
        <taxon>Dibothriocephalus</taxon>
    </lineage>
</organism>
<evidence type="ECO:0000313" key="2">
    <source>
        <dbReference type="EMBL" id="VDN42040.1"/>
    </source>
</evidence>
<name>A0A3P7NN68_DIBLA</name>
<accession>A0A3P7NN68</accession>
<dbReference type="Proteomes" id="UP000281553">
    <property type="component" value="Unassembled WGS sequence"/>
</dbReference>
<evidence type="ECO:0000256" key="1">
    <source>
        <dbReference type="SAM" id="MobiDB-lite"/>
    </source>
</evidence>
<proteinExistence type="predicted"/>
<gene>
    <name evidence="2" type="ORF">DILT_LOCUS18713</name>
</gene>